<dbReference type="InterPro" id="IPR058240">
    <property type="entry name" value="rSAM_sf"/>
</dbReference>
<dbReference type="InterPro" id="IPR006638">
    <property type="entry name" value="Elp3/MiaA/NifB-like_rSAM"/>
</dbReference>
<dbReference type="InterPro" id="IPR034466">
    <property type="entry name" value="Methyltransferase_Class_B"/>
</dbReference>
<dbReference type="GO" id="GO:0005829">
    <property type="term" value="C:cytosol"/>
    <property type="evidence" value="ECO:0007669"/>
    <property type="project" value="TreeGrafter"/>
</dbReference>
<dbReference type="Gene3D" id="3.40.50.280">
    <property type="entry name" value="Cobalamin-binding domain"/>
    <property type="match status" value="1"/>
</dbReference>
<dbReference type="GO" id="GO:0003824">
    <property type="term" value="F:catalytic activity"/>
    <property type="evidence" value="ECO:0007669"/>
    <property type="project" value="InterPro"/>
</dbReference>
<dbReference type="PROSITE" id="PS51918">
    <property type="entry name" value="RADICAL_SAM"/>
    <property type="match status" value="1"/>
</dbReference>
<comment type="cofactor">
    <cofactor evidence="1">
        <name>[4Fe-4S] cluster</name>
        <dbReference type="ChEBI" id="CHEBI:49883"/>
    </cofactor>
</comment>
<dbReference type="InterPro" id="IPR023404">
    <property type="entry name" value="rSAM_horseshoe"/>
</dbReference>
<dbReference type="Pfam" id="PF02310">
    <property type="entry name" value="B12-binding"/>
    <property type="match status" value="1"/>
</dbReference>
<keyword evidence="5" id="KW-0411">Iron-sulfur</keyword>
<gene>
    <name evidence="8" type="ORF">MNBD_NITROSPINAE04-288</name>
</gene>
<evidence type="ECO:0000256" key="2">
    <source>
        <dbReference type="ARBA" id="ARBA00022691"/>
    </source>
</evidence>
<dbReference type="SUPFAM" id="SSF102114">
    <property type="entry name" value="Radical SAM enzymes"/>
    <property type="match status" value="1"/>
</dbReference>
<protein>
    <submittedName>
        <fullName evidence="8">Uncharacterized protein</fullName>
    </submittedName>
</protein>
<evidence type="ECO:0000259" key="7">
    <source>
        <dbReference type="PROSITE" id="PS51918"/>
    </source>
</evidence>
<keyword evidence="3" id="KW-0479">Metal-binding</keyword>
<name>A0A3B1BA67_9ZZZZ</name>
<dbReference type="PANTHER" id="PTHR43409">
    <property type="entry name" value="ANAEROBIC MAGNESIUM-PROTOPORPHYRIN IX MONOMETHYL ESTER CYCLASE-RELATED"/>
    <property type="match status" value="1"/>
</dbReference>
<dbReference type="GO" id="GO:0051539">
    <property type="term" value="F:4 iron, 4 sulfur cluster binding"/>
    <property type="evidence" value="ECO:0007669"/>
    <property type="project" value="UniProtKB-KW"/>
</dbReference>
<organism evidence="8">
    <name type="scientific">hydrothermal vent metagenome</name>
    <dbReference type="NCBI Taxonomy" id="652676"/>
    <lineage>
        <taxon>unclassified sequences</taxon>
        <taxon>metagenomes</taxon>
        <taxon>ecological metagenomes</taxon>
    </lineage>
</organism>
<dbReference type="SFLD" id="SFLDG01082">
    <property type="entry name" value="B12-binding_domain_containing"/>
    <property type="match status" value="1"/>
</dbReference>
<dbReference type="GO" id="GO:0031419">
    <property type="term" value="F:cobalamin binding"/>
    <property type="evidence" value="ECO:0007669"/>
    <property type="project" value="InterPro"/>
</dbReference>
<evidence type="ECO:0000259" key="6">
    <source>
        <dbReference type="PROSITE" id="PS51332"/>
    </source>
</evidence>
<dbReference type="PROSITE" id="PS51332">
    <property type="entry name" value="B12_BINDING"/>
    <property type="match status" value="1"/>
</dbReference>
<sequence length="460" mass="52017">MKAVIVASNREKSPFPVIPVGATIVAELCASNGVDVEFIDMCFSETPLDDLRDALDKNPDFVAISFRNLNNHNGTDPVSYVPFLKSLSMIVRDRRIPLYIGGSAASIEPQEILEVTGANAVYAGQADGFVKRLVAGKPLEGVIIDDMGEPFVNVDLERWVDVKKYLTYERSVPIRLKLGCSYKCSYCTYPSLEGKSSHTGELGALELYLRKWIDRGVGIDIVDSIFNEPEEWAIRTLESLIEKGLEGSYHISAFSPRVSDSRILNTMTRIGANVGMIGIDSGSDTMLESYRKPFRMEQVNRFMEMRKDHDLRFLWTFILGGLGETEKTLDESLKFIDSLPDTDVAFIVFGVRVYRQTHLYKQALKENVINKDDSLLKPIFYFSKLLDRYKAEQSISDWQENRDNVLTDNVSNSKGYLDTLQILSELEASKTGWENIPTIKKLMRRRLTLRNEKVAARVTT</sequence>
<evidence type="ECO:0000256" key="4">
    <source>
        <dbReference type="ARBA" id="ARBA00023004"/>
    </source>
</evidence>
<dbReference type="Gene3D" id="3.80.30.20">
    <property type="entry name" value="tm_1862 like domain"/>
    <property type="match status" value="1"/>
</dbReference>
<proteinExistence type="predicted"/>
<dbReference type="InterPro" id="IPR006158">
    <property type="entry name" value="Cobalamin-bd"/>
</dbReference>
<keyword evidence="2" id="KW-0949">S-adenosyl-L-methionine</keyword>
<dbReference type="AlphaFoldDB" id="A0A3B1BA67"/>
<evidence type="ECO:0000313" key="8">
    <source>
        <dbReference type="EMBL" id="VAX15186.1"/>
    </source>
</evidence>
<dbReference type="Pfam" id="PF04055">
    <property type="entry name" value="Radical_SAM"/>
    <property type="match status" value="1"/>
</dbReference>
<dbReference type="InterPro" id="IPR051198">
    <property type="entry name" value="BchE-like"/>
</dbReference>
<keyword evidence="4" id="KW-0408">Iron</keyword>
<feature type="domain" description="Radical SAM core" evidence="7">
    <location>
        <begin position="166"/>
        <end position="396"/>
    </location>
</feature>
<dbReference type="SFLD" id="SFLDG01123">
    <property type="entry name" value="methyltransferase_(Class_B)"/>
    <property type="match status" value="1"/>
</dbReference>
<feature type="domain" description="B12-binding" evidence="6">
    <location>
        <begin position="1"/>
        <end position="144"/>
    </location>
</feature>
<dbReference type="PANTHER" id="PTHR43409:SF16">
    <property type="entry name" value="SLR0320 PROTEIN"/>
    <property type="match status" value="1"/>
</dbReference>
<dbReference type="SFLD" id="SFLDS00029">
    <property type="entry name" value="Radical_SAM"/>
    <property type="match status" value="1"/>
</dbReference>
<dbReference type="SMART" id="SM00729">
    <property type="entry name" value="Elp3"/>
    <property type="match status" value="1"/>
</dbReference>
<evidence type="ECO:0000256" key="5">
    <source>
        <dbReference type="ARBA" id="ARBA00023014"/>
    </source>
</evidence>
<dbReference type="EMBL" id="UOGA01000034">
    <property type="protein sequence ID" value="VAX15186.1"/>
    <property type="molecule type" value="Genomic_DNA"/>
</dbReference>
<evidence type="ECO:0000256" key="1">
    <source>
        <dbReference type="ARBA" id="ARBA00001966"/>
    </source>
</evidence>
<evidence type="ECO:0000256" key="3">
    <source>
        <dbReference type="ARBA" id="ARBA00022723"/>
    </source>
</evidence>
<dbReference type="GO" id="GO:0046872">
    <property type="term" value="F:metal ion binding"/>
    <property type="evidence" value="ECO:0007669"/>
    <property type="project" value="UniProtKB-KW"/>
</dbReference>
<reference evidence="8" key="1">
    <citation type="submission" date="2018-06" db="EMBL/GenBank/DDBJ databases">
        <authorList>
            <person name="Zhirakovskaya E."/>
        </authorList>
    </citation>
    <scope>NUCLEOTIDE SEQUENCE</scope>
</reference>
<dbReference type="InterPro" id="IPR007197">
    <property type="entry name" value="rSAM"/>
</dbReference>
<accession>A0A3B1BA67</accession>